<gene>
    <name evidence="2" type="ORF">NPIL_311651</name>
</gene>
<keyword evidence="3" id="KW-1185">Reference proteome</keyword>
<dbReference type="EMBL" id="BMAW01118529">
    <property type="protein sequence ID" value="GFT80339.1"/>
    <property type="molecule type" value="Genomic_DNA"/>
</dbReference>
<sequence length="86" mass="9947">MSRRSSPAPTETQETKTGSQLRSGRLSLQSLVFPIFNPMIYTPCTLEDYRDEKVSFKLVYSEGYKRTIFNPRQMGEPHKIVYKIGN</sequence>
<evidence type="ECO:0000313" key="2">
    <source>
        <dbReference type="EMBL" id="GFT80339.1"/>
    </source>
</evidence>
<name>A0A8X6PTU4_NEPPI</name>
<accession>A0A8X6PTU4</accession>
<reference evidence="2" key="1">
    <citation type="submission" date="2020-08" db="EMBL/GenBank/DDBJ databases">
        <title>Multicomponent nature underlies the extraordinary mechanical properties of spider dragline silk.</title>
        <authorList>
            <person name="Kono N."/>
            <person name="Nakamura H."/>
            <person name="Mori M."/>
            <person name="Yoshida Y."/>
            <person name="Ohtoshi R."/>
            <person name="Malay A.D."/>
            <person name="Moran D.A.P."/>
            <person name="Tomita M."/>
            <person name="Numata K."/>
            <person name="Arakawa K."/>
        </authorList>
    </citation>
    <scope>NUCLEOTIDE SEQUENCE</scope>
</reference>
<evidence type="ECO:0000256" key="1">
    <source>
        <dbReference type="SAM" id="MobiDB-lite"/>
    </source>
</evidence>
<comment type="caution">
    <text evidence="2">The sequence shown here is derived from an EMBL/GenBank/DDBJ whole genome shotgun (WGS) entry which is preliminary data.</text>
</comment>
<organism evidence="2 3">
    <name type="scientific">Nephila pilipes</name>
    <name type="common">Giant wood spider</name>
    <name type="synonym">Nephila maculata</name>
    <dbReference type="NCBI Taxonomy" id="299642"/>
    <lineage>
        <taxon>Eukaryota</taxon>
        <taxon>Metazoa</taxon>
        <taxon>Ecdysozoa</taxon>
        <taxon>Arthropoda</taxon>
        <taxon>Chelicerata</taxon>
        <taxon>Arachnida</taxon>
        <taxon>Araneae</taxon>
        <taxon>Araneomorphae</taxon>
        <taxon>Entelegynae</taxon>
        <taxon>Araneoidea</taxon>
        <taxon>Nephilidae</taxon>
        <taxon>Nephila</taxon>
    </lineage>
</organism>
<dbReference type="AlphaFoldDB" id="A0A8X6PTU4"/>
<feature type="compositionally biased region" description="Polar residues" evidence="1">
    <location>
        <begin position="1"/>
        <end position="17"/>
    </location>
</feature>
<protein>
    <submittedName>
        <fullName evidence="2">Uncharacterized protein</fullName>
    </submittedName>
</protein>
<dbReference type="Proteomes" id="UP000887013">
    <property type="component" value="Unassembled WGS sequence"/>
</dbReference>
<proteinExistence type="predicted"/>
<evidence type="ECO:0000313" key="3">
    <source>
        <dbReference type="Proteomes" id="UP000887013"/>
    </source>
</evidence>
<feature type="region of interest" description="Disordered" evidence="1">
    <location>
        <begin position="1"/>
        <end position="23"/>
    </location>
</feature>